<dbReference type="InterPro" id="IPR022742">
    <property type="entry name" value="Hydrolase_4"/>
</dbReference>
<evidence type="ECO:0000259" key="3">
    <source>
        <dbReference type="Pfam" id="PF12680"/>
    </source>
</evidence>
<dbReference type="InterPro" id="IPR032710">
    <property type="entry name" value="NTF2-like_dom_sf"/>
</dbReference>
<dbReference type="Gene3D" id="3.40.50.1820">
    <property type="entry name" value="alpha/beta hydrolase"/>
    <property type="match status" value="1"/>
</dbReference>
<dbReference type="PANTHER" id="PTHR47751:SF1">
    <property type="entry name" value="SUPERFAMILY HYDROLASE, PUTATIVE (AFU_ORTHOLOGUE AFUA_2G16580)-RELATED"/>
    <property type="match status" value="1"/>
</dbReference>
<evidence type="ECO:0000313" key="6">
    <source>
        <dbReference type="Proteomes" id="UP001642464"/>
    </source>
</evidence>
<dbReference type="InterPro" id="IPR029058">
    <property type="entry name" value="AB_hydrolase_fold"/>
</dbReference>
<dbReference type="Gene3D" id="1.10.10.800">
    <property type="match status" value="1"/>
</dbReference>
<dbReference type="SUPFAM" id="SSF53474">
    <property type="entry name" value="alpha/beta-Hydrolases"/>
    <property type="match status" value="1"/>
</dbReference>
<feature type="domain" description="SnoaL-like" evidence="3">
    <location>
        <begin position="469"/>
        <end position="578"/>
    </location>
</feature>
<dbReference type="SUPFAM" id="SSF54427">
    <property type="entry name" value="NTF2-like"/>
    <property type="match status" value="2"/>
</dbReference>
<dbReference type="InterPro" id="IPR037401">
    <property type="entry name" value="SnoaL-like"/>
</dbReference>
<dbReference type="Pfam" id="PF12146">
    <property type="entry name" value="Hydrolase_4"/>
    <property type="match status" value="1"/>
</dbReference>
<organism evidence="5 6">
    <name type="scientific">Durusdinium trenchii</name>
    <dbReference type="NCBI Taxonomy" id="1381693"/>
    <lineage>
        <taxon>Eukaryota</taxon>
        <taxon>Sar</taxon>
        <taxon>Alveolata</taxon>
        <taxon>Dinophyceae</taxon>
        <taxon>Suessiales</taxon>
        <taxon>Symbiodiniaceae</taxon>
        <taxon>Durusdinium</taxon>
    </lineage>
</organism>
<dbReference type="Pfam" id="PF13577">
    <property type="entry name" value="SnoaL_4"/>
    <property type="match status" value="1"/>
</dbReference>
<reference evidence="5 6" key="1">
    <citation type="submission" date="2024-02" db="EMBL/GenBank/DDBJ databases">
        <authorList>
            <person name="Chen Y."/>
            <person name="Shah S."/>
            <person name="Dougan E. K."/>
            <person name="Thang M."/>
            <person name="Chan C."/>
        </authorList>
    </citation>
    <scope>NUCLEOTIDE SEQUENCE [LARGE SCALE GENOMIC DNA]</scope>
</reference>
<keyword evidence="6" id="KW-1185">Reference proteome</keyword>
<evidence type="ECO:0000259" key="2">
    <source>
        <dbReference type="Pfam" id="PF12146"/>
    </source>
</evidence>
<gene>
    <name evidence="5" type="ORF">SCF082_LOCUS23125</name>
</gene>
<sequence>MTQIINLQNTPNPESVATEAVRFNSNGVTLMGTIYKPASLDGAAPAVIVTGAWTTVKEQMPGTYARELAARGFVALAFDFTGWGKSDGNRRYVEDPTVKTADILAATDYMVSRADVDSTKLSGLGICASSGYMAEAVADSPNLSKLALVAPWLHNPEIAEGIYGGAEAVAGLIAASEAAETSGEAAVLTAASTTDNTAPMFEAPYYTEIDRGLIPEYDNKFSVLTWKPWLTYDALTSADRLSKPTLMVGSTGMALPAGADAYEKRMNTQLRKLWFGDDISQFDFYDRADIVTEASDADKAMIVSTSDEAAIVSIVESVGVLADRGEFDALARLYADEFQLDYSSLNGQPAAMKTPLELMGEWSSVLPGFDRTRHALSNARVDATGDKATALADVIASHWIGDAFWQVSGHYDYELAKTEGQWKITSMTFTLEDESGSRDVFGPAIEAAATKVLPGNKKIIAERNKATVVTFFKLLEQENIPAFADLFADDGRQVNPYTGGVFPGGAQGKDALLEYWAPVPDNFDEMRFSISELLATENPNVIFVRYDGELTLKNRTGVYRNKYYSTFQFDPDGKITEYVEIFDPVVAAKGFGLLDKLQKAN</sequence>
<evidence type="ECO:0000256" key="1">
    <source>
        <dbReference type="ARBA" id="ARBA00029464"/>
    </source>
</evidence>
<dbReference type="PANTHER" id="PTHR47751">
    <property type="entry name" value="SUPERFAMILY HYDROLASE, PUTATIVE (AFU_ORTHOLOGUE AFUA_2G16580)-RELATED"/>
    <property type="match status" value="1"/>
</dbReference>
<dbReference type="Gene3D" id="3.10.450.50">
    <property type="match status" value="2"/>
</dbReference>
<proteinExistence type="inferred from homology"/>
<dbReference type="CDD" id="cd00531">
    <property type="entry name" value="NTF2_like"/>
    <property type="match status" value="1"/>
</dbReference>
<accession>A0ABP0LMT5</accession>
<dbReference type="Proteomes" id="UP001642464">
    <property type="component" value="Unassembled WGS sequence"/>
</dbReference>
<protein>
    <submittedName>
        <fullName evidence="5">Uncharacterized protein YcjY</fullName>
    </submittedName>
</protein>
<feature type="domain" description="Serine aminopeptidase S33" evidence="2">
    <location>
        <begin position="64"/>
        <end position="157"/>
    </location>
</feature>
<evidence type="ECO:0000259" key="4">
    <source>
        <dbReference type="Pfam" id="PF13577"/>
    </source>
</evidence>
<name>A0ABP0LMT5_9DINO</name>
<dbReference type="InterPro" id="IPR051411">
    <property type="entry name" value="Polyketide_trans_af380"/>
</dbReference>
<feature type="domain" description="SnoaL-like" evidence="4">
    <location>
        <begin position="305"/>
        <end position="428"/>
    </location>
</feature>
<dbReference type="Pfam" id="PF12680">
    <property type="entry name" value="SnoaL_2"/>
    <property type="match status" value="1"/>
</dbReference>
<comment type="caution">
    <text evidence="5">The sequence shown here is derived from an EMBL/GenBank/DDBJ whole genome shotgun (WGS) entry which is preliminary data.</text>
</comment>
<comment type="similarity">
    <text evidence="1">Belongs to the polyketide transferase af380 family.</text>
</comment>
<evidence type="ECO:0000313" key="5">
    <source>
        <dbReference type="EMBL" id="CAK9039515.1"/>
    </source>
</evidence>
<dbReference type="EMBL" id="CAXAMM010016668">
    <property type="protein sequence ID" value="CAK9039515.1"/>
    <property type="molecule type" value="Genomic_DNA"/>
</dbReference>